<dbReference type="AlphaFoldDB" id="A0A7H2BFS9"/>
<keyword evidence="2" id="KW-1185">Reference proteome</keyword>
<evidence type="ECO:0000313" key="1">
    <source>
        <dbReference type="EMBL" id="QNV38525.1"/>
    </source>
</evidence>
<reference evidence="1 2" key="1">
    <citation type="submission" date="2020-09" db="EMBL/GenBank/DDBJ databases">
        <title>Investigation of environmental microbes.</title>
        <authorList>
            <person name="Ou Y."/>
            <person name="Kang Q."/>
        </authorList>
    </citation>
    <scope>NUCLEOTIDE SEQUENCE [LARGE SCALE GENOMIC DNA]</scope>
    <source>
        <strain evidence="1 2">KJZ-14</strain>
    </source>
</reference>
<proteinExistence type="predicted"/>
<name>A0A7H2BFS9_9MICC</name>
<evidence type="ECO:0000313" key="2">
    <source>
        <dbReference type="Proteomes" id="UP000516404"/>
    </source>
</evidence>
<protein>
    <submittedName>
        <fullName evidence="1">DoxX family membrane protein</fullName>
    </submittedName>
</protein>
<gene>
    <name evidence="1" type="ORF">IDM49_04485</name>
</gene>
<sequence length="170" mass="17805">MSVVRRLARPALASSFILSGVDRLKDPASAAHLEKAVSLAASTSPYLSVLKGQERLVGQALAGSQVAAGSLFALGKLPRLSSTVLLATGAVNAYLEFMTTEHDSKEQKSARVNNLVKNSSLLGAIAIASVDTDGSPSLAWRASKLSDKVAKKSEQISSDVLDKADNLFHS</sequence>
<dbReference type="GeneID" id="96623482"/>
<dbReference type="Proteomes" id="UP000516404">
    <property type="component" value="Chromosome"/>
</dbReference>
<dbReference type="KEGG" id="rter:IDM49_04485"/>
<accession>A0A7H2BFS9</accession>
<dbReference type="RefSeq" id="WP_190725173.1">
    <property type="nucleotide sequence ID" value="NZ_CP061539.1"/>
</dbReference>
<organism evidence="1 2">
    <name type="scientific">Rothia terrae</name>
    <dbReference type="NCBI Taxonomy" id="396015"/>
    <lineage>
        <taxon>Bacteria</taxon>
        <taxon>Bacillati</taxon>
        <taxon>Actinomycetota</taxon>
        <taxon>Actinomycetes</taxon>
        <taxon>Micrococcales</taxon>
        <taxon>Micrococcaceae</taxon>
        <taxon>Rothia</taxon>
    </lineage>
</organism>
<dbReference type="EMBL" id="CP061539">
    <property type="protein sequence ID" value="QNV38525.1"/>
    <property type="molecule type" value="Genomic_DNA"/>
</dbReference>